<protein>
    <submittedName>
        <fullName evidence="1">Uncharacterized protein</fullName>
    </submittedName>
</protein>
<sequence>MEDAWVEKVEPEGGRWRWTRMKPVRSGDLTAEWSVTHQGLADTEEKAWAAVRLERAGRRVFISKGRDTGFKLVPEGVHPFDVVDACGATEFGFDPEAFGLPPDYLSRPHRWPPG</sequence>
<accession>A0ABP9NII2</accession>
<evidence type="ECO:0000313" key="1">
    <source>
        <dbReference type="EMBL" id="GAA5121766.1"/>
    </source>
</evidence>
<name>A0ABP9NII2_9PSEU</name>
<gene>
    <name evidence="1" type="ORF">GCM10023320_31070</name>
</gene>
<dbReference type="Proteomes" id="UP001500804">
    <property type="component" value="Unassembled WGS sequence"/>
</dbReference>
<evidence type="ECO:0000313" key="2">
    <source>
        <dbReference type="Proteomes" id="UP001500804"/>
    </source>
</evidence>
<comment type="caution">
    <text evidence="1">The sequence shown here is derived from an EMBL/GenBank/DDBJ whole genome shotgun (WGS) entry which is preliminary data.</text>
</comment>
<keyword evidence="2" id="KW-1185">Reference proteome</keyword>
<dbReference type="RefSeq" id="WP_345605768.1">
    <property type="nucleotide sequence ID" value="NZ_BAABJO010000010.1"/>
</dbReference>
<proteinExistence type="predicted"/>
<reference evidence="2" key="1">
    <citation type="journal article" date="2019" name="Int. J. Syst. Evol. Microbiol.">
        <title>The Global Catalogue of Microorganisms (GCM) 10K type strain sequencing project: providing services to taxonomists for standard genome sequencing and annotation.</title>
        <authorList>
            <consortium name="The Broad Institute Genomics Platform"/>
            <consortium name="The Broad Institute Genome Sequencing Center for Infectious Disease"/>
            <person name="Wu L."/>
            <person name="Ma J."/>
        </authorList>
    </citation>
    <scope>NUCLEOTIDE SEQUENCE [LARGE SCALE GENOMIC DNA]</scope>
    <source>
        <strain evidence="2">JCM 18302</strain>
    </source>
</reference>
<dbReference type="EMBL" id="BAABJO010000010">
    <property type="protein sequence ID" value="GAA5121766.1"/>
    <property type="molecule type" value="Genomic_DNA"/>
</dbReference>
<organism evidence="1 2">
    <name type="scientific">Pseudonocardia adelaidensis</name>
    <dbReference type="NCBI Taxonomy" id="648754"/>
    <lineage>
        <taxon>Bacteria</taxon>
        <taxon>Bacillati</taxon>
        <taxon>Actinomycetota</taxon>
        <taxon>Actinomycetes</taxon>
        <taxon>Pseudonocardiales</taxon>
        <taxon>Pseudonocardiaceae</taxon>
        <taxon>Pseudonocardia</taxon>
    </lineage>
</organism>